<dbReference type="STRING" id="1189621.A3SI_19636"/>
<evidence type="ECO:0000313" key="3">
    <source>
        <dbReference type="EMBL" id="EIM72569.1"/>
    </source>
</evidence>
<dbReference type="Proteomes" id="UP000005551">
    <property type="component" value="Unassembled WGS sequence"/>
</dbReference>
<name>I5BSL7_9BACT</name>
<protein>
    <submittedName>
        <fullName evidence="3">Uncharacterized protein</fullName>
    </submittedName>
</protein>
<dbReference type="AlphaFoldDB" id="I5BSL7"/>
<evidence type="ECO:0000313" key="4">
    <source>
        <dbReference type="Proteomes" id="UP000005551"/>
    </source>
</evidence>
<accession>I5BSL7</accession>
<reference evidence="3 4" key="1">
    <citation type="submission" date="2012-05" db="EMBL/GenBank/DDBJ databases">
        <title>Genome sequence of Nitritalea halalkaliphila LW7.</title>
        <authorList>
            <person name="Jangir P.K."/>
            <person name="Singh A."/>
            <person name="Shivaji S."/>
            <person name="Sharma R."/>
        </authorList>
    </citation>
    <scope>NUCLEOTIDE SEQUENCE [LARGE SCALE GENOMIC DNA]</scope>
    <source>
        <strain evidence="3 4">LW7</strain>
    </source>
</reference>
<dbReference type="InterPro" id="IPR020209">
    <property type="entry name" value="Cas6b_C"/>
</dbReference>
<dbReference type="InterPro" id="IPR041528">
    <property type="entry name" value="Cas6b_N"/>
</dbReference>
<evidence type="ECO:0000259" key="1">
    <source>
        <dbReference type="Pfam" id="PF17262"/>
    </source>
</evidence>
<feature type="domain" description="Cas6b N-terminal" evidence="2">
    <location>
        <begin position="14"/>
        <end position="114"/>
    </location>
</feature>
<dbReference type="EMBL" id="AJYA01000081">
    <property type="protein sequence ID" value="EIM72569.1"/>
    <property type="molecule type" value="Genomic_DNA"/>
</dbReference>
<feature type="domain" description="Cas6b C-terminal" evidence="1">
    <location>
        <begin position="122"/>
        <end position="230"/>
    </location>
</feature>
<dbReference type="OrthoDB" id="656505at2"/>
<proteinExistence type="predicted"/>
<keyword evidence="4" id="KW-1185">Reference proteome</keyword>
<dbReference type="Pfam" id="PF17262">
    <property type="entry name" value="Cas6b_C"/>
    <property type="match status" value="1"/>
</dbReference>
<gene>
    <name evidence="3" type="ORF">A3SI_19636</name>
</gene>
<evidence type="ECO:0000259" key="2">
    <source>
        <dbReference type="Pfam" id="PF17955"/>
    </source>
</evidence>
<organism evidence="3 4">
    <name type="scientific">Nitritalea halalkaliphila LW7</name>
    <dbReference type="NCBI Taxonomy" id="1189621"/>
    <lineage>
        <taxon>Bacteria</taxon>
        <taxon>Pseudomonadati</taxon>
        <taxon>Bacteroidota</taxon>
        <taxon>Cytophagia</taxon>
        <taxon>Cytophagales</taxon>
        <taxon>Cyclobacteriaceae</taxon>
        <taxon>Nitritalea</taxon>
    </lineage>
</organism>
<dbReference type="RefSeq" id="WP_009057566.1">
    <property type="nucleotide sequence ID" value="NZ_AJYA01000081.1"/>
</dbReference>
<comment type="caution">
    <text evidence="3">The sequence shown here is derived from an EMBL/GenBank/DDBJ whole genome shotgun (WGS) entry which is preliminary data.</text>
</comment>
<dbReference type="Pfam" id="PF17955">
    <property type="entry name" value="Cas6b_N"/>
    <property type="match status" value="1"/>
</dbReference>
<sequence>MKDVLSRSLASKQTVDVLALTFALALKPSLVPKFRGAMCALLEDAPILMHNHKGEGFNYTYPRIQYQSFQGQARLIAINEGTDILHTILAREENILRVGNQVHPLRIKGVEASQTYLVRYGEEKFHYQLRSWQPFNAENYRRYQGVHGLSAQVHFLEAILRGNILSMAKGLGITLTDQVEVTLTSMGDMFMRTFKEQEVCCLDISFTSSISLPEGVGLGKGVSIGFGTIIK</sequence>